<gene>
    <name evidence="2" type="ORF">K504DRAFT_426387</name>
</gene>
<name>A0A6G1KIU9_9PLEO</name>
<dbReference type="PANTHER" id="PTHR38790">
    <property type="entry name" value="2EXR DOMAIN-CONTAINING PROTEIN-RELATED"/>
    <property type="match status" value="1"/>
</dbReference>
<dbReference type="Proteomes" id="UP000799428">
    <property type="component" value="Unassembled WGS sequence"/>
</dbReference>
<feature type="domain" description="DUF7730" evidence="1">
    <location>
        <begin position="113"/>
        <end position="218"/>
    </location>
</feature>
<protein>
    <recommendedName>
        <fullName evidence="1">DUF7730 domain-containing protein</fullName>
    </recommendedName>
</protein>
<dbReference type="InterPro" id="IPR056632">
    <property type="entry name" value="DUF7730"/>
</dbReference>
<dbReference type="Pfam" id="PF24864">
    <property type="entry name" value="DUF7730"/>
    <property type="match status" value="1"/>
</dbReference>
<proteinExistence type="predicted"/>
<keyword evidence="3" id="KW-1185">Reference proteome</keyword>
<evidence type="ECO:0000259" key="1">
    <source>
        <dbReference type="Pfam" id="PF24864"/>
    </source>
</evidence>
<dbReference type="OrthoDB" id="5420711at2759"/>
<reference evidence="2" key="1">
    <citation type="journal article" date="2020" name="Stud. Mycol.">
        <title>101 Dothideomycetes genomes: a test case for predicting lifestyles and emergence of pathogens.</title>
        <authorList>
            <person name="Haridas S."/>
            <person name="Albert R."/>
            <person name="Binder M."/>
            <person name="Bloem J."/>
            <person name="Labutti K."/>
            <person name="Salamov A."/>
            <person name="Andreopoulos B."/>
            <person name="Baker S."/>
            <person name="Barry K."/>
            <person name="Bills G."/>
            <person name="Bluhm B."/>
            <person name="Cannon C."/>
            <person name="Castanera R."/>
            <person name="Culley D."/>
            <person name="Daum C."/>
            <person name="Ezra D."/>
            <person name="Gonzalez J."/>
            <person name="Henrissat B."/>
            <person name="Kuo A."/>
            <person name="Liang C."/>
            <person name="Lipzen A."/>
            <person name="Lutzoni F."/>
            <person name="Magnuson J."/>
            <person name="Mondo S."/>
            <person name="Nolan M."/>
            <person name="Ohm R."/>
            <person name="Pangilinan J."/>
            <person name="Park H.-J."/>
            <person name="Ramirez L."/>
            <person name="Alfaro M."/>
            <person name="Sun H."/>
            <person name="Tritt A."/>
            <person name="Yoshinaga Y."/>
            <person name="Zwiers L.-H."/>
            <person name="Turgeon B."/>
            <person name="Goodwin S."/>
            <person name="Spatafora J."/>
            <person name="Crous P."/>
            <person name="Grigoriev I."/>
        </authorList>
    </citation>
    <scope>NUCLEOTIDE SEQUENCE</scope>
    <source>
        <strain evidence="2">CBS 279.74</strain>
    </source>
</reference>
<dbReference type="AlphaFoldDB" id="A0A6G1KIU9"/>
<accession>A0A6G1KIU9</accession>
<organism evidence="2 3">
    <name type="scientific">Pleomassaria siparia CBS 279.74</name>
    <dbReference type="NCBI Taxonomy" id="1314801"/>
    <lineage>
        <taxon>Eukaryota</taxon>
        <taxon>Fungi</taxon>
        <taxon>Dikarya</taxon>
        <taxon>Ascomycota</taxon>
        <taxon>Pezizomycotina</taxon>
        <taxon>Dothideomycetes</taxon>
        <taxon>Pleosporomycetidae</taxon>
        <taxon>Pleosporales</taxon>
        <taxon>Pleomassariaceae</taxon>
        <taxon>Pleomassaria</taxon>
    </lineage>
</organism>
<evidence type="ECO:0000313" key="2">
    <source>
        <dbReference type="EMBL" id="KAF2712287.1"/>
    </source>
</evidence>
<evidence type="ECO:0000313" key="3">
    <source>
        <dbReference type="Proteomes" id="UP000799428"/>
    </source>
</evidence>
<dbReference type="EMBL" id="MU005766">
    <property type="protein sequence ID" value="KAF2712287.1"/>
    <property type="molecule type" value="Genomic_DNA"/>
</dbReference>
<sequence>MSQPQPQSSPLLRLPFEIRLIIYEYLLFPSTTPSSGNNSSVNNLLADHHTYYTSDKDTDAFTLTVRTIDPYLGTHSSRTWRKRSTYHVRTGPFLTTTTPTTYRILLSPYTSHLRRTIPSLLSLNRQIYAEASKILYSTYNFSFSTNVEAIVPFLSDLTPQSLSSLRHISLTKKALPYTKEFDRAEWGNAFSFLSKNTCLQTISLDIVAGKPADGWEHVTPISASDFQVLKRVKKEWGTEVECVYLEWVEQLMAVKGLRKLSISAKVERCPPPRSEIMAFWVAFSKSVELGFDEWVRGVMMA</sequence>